<dbReference type="Pfam" id="PF03184">
    <property type="entry name" value="DDE_1"/>
    <property type="match status" value="1"/>
</dbReference>
<dbReference type="RefSeq" id="XP_033443199.1">
    <property type="nucleotide sequence ID" value="XM_033594357.1"/>
</dbReference>
<dbReference type="GeneID" id="54352025"/>
<dbReference type="InterPro" id="IPR004875">
    <property type="entry name" value="DDE_SF_endonuclease_dom"/>
</dbReference>
<proteinExistence type="predicted"/>
<dbReference type="PANTHER" id="PTHR19303:SF62">
    <property type="entry name" value="HTH CENPB-TYPE DOMAIN-CONTAINING PROTEIN-RELATED"/>
    <property type="match status" value="1"/>
</dbReference>
<sequence length="164" mass="18989">FHLVENTKAKYGILDEDTYNFNESGFMMGVISTGAVVTGSERKHHLSAWYKELSIPHNWVITVSKNSWTNNELGIKWLKHFDEHTKERTVSSHRLLILDGHESHNLVKFHQYCEEHKIITLCMPPHSSHLLQPLDVGCFAPMKKAYGRQAELLMRNKITHITKL</sequence>
<feature type="non-terminal residue" evidence="2">
    <location>
        <position position="1"/>
    </location>
</feature>
<dbReference type="OrthoDB" id="4033386at2759"/>
<feature type="domain" description="DDE-1" evidence="1">
    <location>
        <begin position="43"/>
        <end position="161"/>
    </location>
</feature>
<name>A0A6A5R8A2_9PLEO</name>
<gene>
    <name evidence="2" type="ORF">M421DRAFT_426315</name>
</gene>
<evidence type="ECO:0000313" key="3">
    <source>
        <dbReference type="Proteomes" id="UP000800082"/>
    </source>
</evidence>
<protein>
    <submittedName>
        <fullName evidence="2">DDE-domain-containing protein</fullName>
    </submittedName>
</protein>
<accession>A0A6A5R8A2</accession>
<dbReference type="PANTHER" id="PTHR19303">
    <property type="entry name" value="TRANSPOSON"/>
    <property type="match status" value="1"/>
</dbReference>
<dbReference type="InterPro" id="IPR036397">
    <property type="entry name" value="RNaseH_sf"/>
</dbReference>
<dbReference type="Gene3D" id="3.30.420.10">
    <property type="entry name" value="Ribonuclease H-like superfamily/Ribonuclease H"/>
    <property type="match status" value="1"/>
</dbReference>
<keyword evidence="3" id="KW-1185">Reference proteome</keyword>
<dbReference type="AlphaFoldDB" id="A0A6A5R8A2"/>
<dbReference type="GO" id="GO:0003677">
    <property type="term" value="F:DNA binding"/>
    <property type="evidence" value="ECO:0007669"/>
    <property type="project" value="TreeGrafter"/>
</dbReference>
<reference evidence="2" key="1">
    <citation type="journal article" date="2020" name="Stud. Mycol.">
        <title>101 Dothideomycetes genomes: a test case for predicting lifestyles and emergence of pathogens.</title>
        <authorList>
            <person name="Haridas S."/>
            <person name="Albert R."/>
            <person name="Binder M."/>
            <person name="Bloem J."/>
            <person name="Labutti K."/>
            <person name="Salamov A."/>
            <person name="Andreopoulos B."/>
            <person name="Baker S."/>
            <person name="Barry K."/>
            <person name="Bills G."/>
            <person name="Bluhm B."/>
            <person name="Cannon C."/>
            <person name="Castanera R."/>
            <person name="Culley D."/>
            <person name="Daum C."/>
            <person name="Ezra D."/>
            <person name="Gonzalez J."/>
            <person name="Henrissat B."/>
            <person name="Kuo A."/>
            <person name="Liang C."/>
            <person name="Lipzen A."/>
            <person name="Lutzoni F."/>
            <person name="Magnuson J."/>
            <person name="Mondo S."/>
            <person name="Nolan M."/>
            <person name="Ohm R."/>
            <person name="Pangilinan J."/>
            <person name="Park H.-J."/>
            <person name="Ramirez L."/>
            <person name="Alfaro M."/>
            <person name="Sun H."/>
            <person name="Tritt A."/>
            <person name="Yoshinaga Y."/>
            <person name="Zwiers L.-H."/>
            <person name="Turgeon B."/>
            <person name="Goodwin S."/>
            <person name="Spatafora J."/>
            <person name="Crous P."/>
            <person name="Grigoriev I."/>
        </authorList>
    </citation>
    <scope>NUCLEOTIDE SEQUENCE</scope>
    <source>
        <strain evidence="2">CBS 183.55</strain>
    </source>
</reference>
<dbReference type="EMBL" id="ML979012">
    <property type="protein sequence ID" value="KAF1922946.1"/>
    <property type="molecule type" value="Genomic_DNA"/>
</dbReference>
<evidence type="ECO:0000259" key="1">
    <source>
        <dbReference type="Pfam" id="PF03184"/>
    </source>
</evidence>
<organism evidence="2 3">
    <name type="scientific">Didymella exigua CBS 183.55</name>
    <dbReference type="NCBI Taxonomy" id="1150837"/>
    <lineage>
        <taxon>Eukaryota</taxon>
        <taxon>Fungi</taxon>
        <taxon>Dikarya</taxon>
        <taxon>Ascomycota</taxon>
        <taxon>Pezizomycotina</taxon>
        <taxon>Dothideomycetes</taxon>
        <taxon>Pleosporomycetidae</taxon>
        <taxon>Pleosporales</taxon>
        <taxon>Pleosporineae</taxon>
        <taxon>Didymellaceae</taxon>
        <taxon>Didymella</taxon>
    </lineage>
</organism>
<dbReference type="InterPro" id="IPR050863">
    <property type="entry name" value="CenT-Element_Derived"/>
</dbReference>
<dbReference type="GO" id="GO:0005634">
    <property type="term" value="C:nucleus"/>
    <property type="evidence" value="ECO:0007669"/>
    <property type="project" value="TreeGrafter"/>
</dbReference>
<dbReference type="Proteomes" id="UP000800082">
    <property type="component" value="Unassembled WGS sequence"/>
</dbReference>
<feature type="non-terminal residue" evidence="2">
    <location>
        <position position="164"/>
    </location>
</feature>
<evidence type="ECO:0000313" key="2">
    <source>
        <dbReference type="EMBL" id="KAF1922946.1"/>
    </source>
</evidence>